<reference evidence="3 4" key="1">
    <citation type="journal article" date="2015" name="Biotechnol. Biofuels">
        <title>Enhanced degradation of softwood versus hardwood by the white-rot fungus Pycnoporus coccineus.</title>
        <authorList>
            <person name="Couturier M."/>
            <person name="Navarro D."/>
            <person name="Chevret D."/>
            <person name="Henrissat B."/>
            <person name="Piumi F."/>
            <person name="Ruiz-Duenas F.J."/>
            <person name="Martinez A.T."/>
            <person name="Grigoriev I.V."/>
            <person name="Riley R."/>
            <person name="Lipzen A."/>
            <person name="Berrin J.G."/>
            <person name="Master E.R."/>
            <person name="Rosso M.N."/>
        </authorList>
    </citation>
    <scope>NUCLEOTIDE SEQUENCE [LARGE SCALE GENOMIC DNA]</scope>
    <source>
        <strain evidence="3 4">BRFM310</strain>
    </source>
</reference>
<keyword evidence="2" id="KW-0812">Transmembrane</keyword>
<evidence type="ECO:0000256" key="1">
    <source>
        <dbReference type="SAM" id="MobiDB-lite"/>
    </source>
</evidence>
<dbReference type="Proteomes" id="UP000193067">
    <property type="component" value="Unassembled WGS sequence"/>
</dbReference>
<evidence type="ECO:0000256" key="2">
    <source>
        <dbReference type="SAM" id="Phobius"/>
    </source>
</evidence>
<name>A0A1Y2I7A3_TRAC3</name>
<dbReference type="AlphaFoldDB" id="A0A1Y2I7A3"/>
<evidence type="ECO:0000313" key="4">
    <source>
        <dbReference type="Proteomes" id="UP000193067"/>
    </source>
</evidence>
<sequence>MDDLPTATVKDGFDRCSLHALQALSPGFGCSGPSLLACVCKNKQFWKVALPYIEKTCGDVEGDRAAHVQHDLCASGHHLSASDSVAMGLDTDALTHPGGVPSYAMIFIGFSIGIVVLFVFGAVASHLGSCGTRHKQHHNDYVPLASADDEATLVGHTSYGYAEEGSCVDDEQASGSTPGFVLARVHKSLLGHPLVVPSSQSSSVNSQADTQLHPVKQGDTSSLNGHPSDDGGTEPPPPYEAEHSESVRSNFSPFGSPQMVAVP</sequence>
<gene>
    <name evidence="3" type="ORF">PYCCODRAFT_1472143</name>
</gene>
<keyword evidence="2" id="KW-0472">Membrane</keyword>
<feature type="transmembrane region" description="Helical" evidence="2">
    <location>
        <begin position="103"/>
        <end position="127"/>
    </location>
</feature>
<dbReference type="EMBL" id="KZ084159">
    <property type="protein sequence ID" value="OSC97025.1"/>
    <property type="molecule type" value="Genomic_DNA"/>
</dbReference>
<protein>
    <recommendedName>
        <fullName evidence="5">Extracellular membrane protein CFEM domain-containing protein</fullName>
    </recommendedName>
</protein>
<dbReference type="OrthoDB" id="10346682at2759"/>
<evidence type="ECO:0008006" key="5">
    <source>
        <dbReference type="Google" id="ProtNLM"/>
    </source>
</evidence>
<keyword evidence="4" id="KW-1185">Reference proteome</keyword>
<feature type="region of interest" description="Disordered" evidence="1">
    <location>
        <begin position="197"/>
        <end position="263"/>
    </location>
</feature>
<proteinExistence type="predicted"/>
<feature type="compositionally biased region" description="Low complexity" evidence="1">
    <location>
        <begin position="197"/>
        <end position="207"/>
    </location>
</feature>
<accession>A0A1Y2I7A3</accession>
<organism evidence="3 4">
    <name type="scientific">Trametes coccinea (strain BRFM310)</name>
    <name type="common">Pycnoporus coccineus</name>
    <dbReference type="NCBI Taxonomy" id="1353009"/>
    <lineage>
        <taxon>Eukaryota</taxon>
        <taxon>Fungi</taxon>
        <taxon>Dikarya</taxon>
        <taxon>Basidiomycota</taxon>
        <taxon>Agaricomycotina</taxon>
        <taxon>Agaricomycetes</taxon>
        <taxon>Polyporales</taxon>
        <taxon>Polyporaceae</taxon>
        <taxon>Trametes</taxon>
    </lineage>
</organism>
<evidence type="ECO:0000313" key="3">
    <source>
        <dbReference type="EMBL" id="OSC97025.1"/>
    </source>
</evidence>
<keyword evidence="2" id="KW-1133">Transmembrane helix</keyword>